<evidence type="ECO:0000313" key="1">
    <source>
        <dbReference type="EMBL" id="EJB36357.1"/>
    </source>
</evidence>
<dbReference type="AlphaFoldDB" id="J0JEA0"/>
<name>J0JEA0_HELPX</name>
<organism evidence="1 2">
    <name type="scientific">Helicobacter pylori NQ4044</name>
    <dbReference type="NCBI Taxonomy" id="992028"/>
    <lineage>
        <taxon>Bacteria</taxon>
        <taxon>Pseudomonadati</taxon>
        <taxon>Campylobacterota</taxon>
        <taxon>Epsilonproteobacteria</taxon>
        <taxon>Campylobacterales</taxon>
        <taxon>Helicobacteraceae</taxon>
        <taxon>Helicobacter</taxon>
    </lineage>
</organism>
<sequence length="67" mass="7727">MPFSNTSGIDLTIFRAYSLACCSFNPWFLLASLGASKYVLARNLYYPKLNQYPLNLLYKKLPLQNLF</sequence>
<accession>J0JEA0</accession>
<comment type="caution">
    <text evidence="1">The sequence shown here is derived from an EMBL/GenBank/DDBJ whole genome shotgun (WGS) entry which is preliminary data.</text>
</comment>
<proteinExistence type="predicted"/>
<dbReference type="PATRIC" id="fig|992028.3.peg.702"/>
<evidence type="ECO:0000313" key="2">
    <source>
        <dbReference type="Proteomes" id="UP000003026"/>
    </source>
</evidence>
<dbReference type="Proteomes" id="UP000003026">
    <property type="component" value="Unassembled WGS sequence"/>
</dbReference>
<reference evidence="1 2" key="1">
    <citation type="submission" date="2012-04" db="EMBL/GenBank/DDBJ databases">
        <title>Genome sequence of Helicobacter pylori NQ4044.</title>
        <authorList>
            <person name="Blanchard T.G."/>
            <person name="Czinn S.J."/>
            <person name="McCracken C."/>
            <person name="Abolude K."/>
            <person name="Maroo A."/>
            <person name="Santana-Cruz I."/>
            <person name="Tallon L.J."/>
            <person name="Ficke F.W.F."/>
        </authorList>
    </citation>
    <scope>NUCLEOTIDE SEQUENCE [LARGE SCALE GENOMIC DNA]</scope>
    <source>
        <strain evidence="1 2">NQ4044</strain>
    </source>
</reference>
<protein>
    <submittedName>
        <fullName evidence="1">Uncharacterized protein</fullName>
    </submittedName>
</protein>
<gene>
    <name evidence="1" type="ORF">HPNQ4044_0724</name>
</gene>
<dbReference type="EMBL" id="AKNW01000005">
    <property type="protein sequence ID" value="EJB36357.1"/>
    <property type="molecule type" value="Genomic_DNA"/>
</dbReference>